<accession>E1V369</accession>
<dbReference type="EMBL" id="FN869568">
    <property type="protein sequence ID" value="CBV42548.1"/>
    <property type="molecule type" value="Genomic_DNA"/>
</dbReference>
<sequence length="120" mass="13862">MKDDAYEQLAQRYAELEQEKAELAEILDRTETERDALAARLDRVGNLVTQDSESKGDFINRVRMALEYATDTSLARRDAEVIGSLRFPTMLRRIWSGGDVQRWLNEQAEEKLRQAERGES</sequence>
<reference evidence="3 5" key="4">
    <citation type="submission" date="2023-11" db="EMBL/GenBank/DDBJ databases">
        <title>MicrobeMod: A computational toolkit for identifying prokaryotic methylation and restriction-modification with nanopore sequencing.</title>
        <authorList>
            <person name="Crits-Christoph A."/>
            <person name="Kang S.C."/>
            <person name="Lee H."/>
            <person name="Ostrov N."/>
        </authorList>
    </citation>
    <scope>NUCLEOTIDE SEQUENCE [LARGE SCALE GENOMIC DNA]</scope>
    <source>
        <strain evidence="3 5">ATCC 33173</strain>
    </source>
</reference>
<evidence type="ECO:0000256" key="1">
    <source>
        <dbReference type="SAM" id="Coils"/>
    </source>
</evidence>
<dbReference type="STRING" id="768066.HELO_2664"/>
<reference evidence="4" key="3">
    <citation type="journal article" date="2011" name="Environ. Microbiol.">
        <title>A blueprint of ectoine metabolism from the genome of the industrial producer Halomonas elongata DSM 2581(T).</title>
        <authorList>
            <person name="Schwibbert K."/>
            <person name="Marin-Sanguino A."/>
            <person name="Bagyan I."/>
            <person name="Heidrich G."/>
            <person name="Lentzen G."/>
            <person name="Seitz H."/>
            <person name="Rampp M."/>
            <person name="Schuster S.C."/>
            <person name="Klenk H.P."/>
            <person name="Pfeiffer F."/>
            <person name="Oesterhelt D."/>
            <person name="Kunte H.J."/>
        </authorList>
    </citation>
    <scope>NUCLEOTIDE SEQUENCE [LARGE SCALE GENOMIC DNA]</scope>
    <source>
        <strain evidence="4">ATCC 33173 / DSM 2581 / NBRC 15536 / NCIMB 2198 / 1H9</strain>
    </source>
</reference>
<evidence type="ECO:0000313" key="5">
    <source>
        <dbReference type="Proteomes" id="UP001322512"/>
    </source>
</evidence>
<proteinExistence type="predicted"/>
<organism evidence="2 4">
    <name type="scientific">Halomonas elongata (strain ATCC 33173 / DSM 2581 / NBRC 15536 / NCIMB 2198 / 1H9)</name>
    <dbReference type="NCBI Taxonomy" id="768066"/>
    <lineage>
        <taxon>Bacteria</taxon>
        <taxon>Pseudomonadati</taxon>
        <taxon>Pseudomonadota</taxon>
        <taxon>Gammaproteobacteria</taxon>
        <taxon>Oceanospirillales</taxon>
        <taxon>Halomonadaceae</taxon>
        <taxon>Halomonas</taxon>
    </lineage>
</organism>
<protein>
    <submittedName>
        <fullName evidence="2">Uncharacterized protein</fullName>
    </submittedName>
</protein>
<evidence type="ECO:0000313" key="3">
    <source>
        <dbReference type="EMBL" id="WPU48711.1"/>
    </source>
</evidence>
<evidence type="ECO:0000313" key="4">
    <source>
        <dbReference type="Proteomes" id="UP000008707"/>
    </source>
</evidence>
<reference evidence="2" key="1">
    <citation type="journal article" date="2010" name="Environ. Microbiol.">
        <title>A blueprint of ectoine metabolism from the genome of the industrial producer Halomonas elongata DSM 2581(T).</title>
        <authorList>
            <person name="Schwibbert K."/>
            <person name="Marin-Sanguino A."/>
            <person name="Bagyan I."/>
            <person name="Heidrich G."/>
            <person name="Lentzen G."/>
            <person name="Seitz H."/>
            <person name="Rampp M."/>
            <person name="Schuster S.C."/>
            <person name="Klenk H.P."/>
            <person name="Pfeiffer F."/>
            <person name="Oesterhelt D."/>
            <person name="Kunte H.J."/>
        </authorList>
    </citation>
    <scope>NUCLEOTIDE SEQUENCE</scope>
    <source>
        <strain evidence="2">Type strain: DSM 2581</strain>
    </source>
</reference>
<dbReference type="HOGENOM" id="CLU_2046378_0_0_6"/>
<dbReference type="Proteomes" id="UP000008707">
    <property type="component" value="Chromosome"/>
</dbReference>
<keyword evidence="1" id="KW-0175">Coiled coil</keyword>
<dbReference type="Proteomes" id="UP001322512">
    <property type="component" value="Chromosome"/>
</dbReference>
<dbReference type="EMBL" id="CP139472">
    <property type="protein sequence ID" value="WPU48711.1"/>
    <property type="molecule type" value="Genomic_DNA"/>
</dbReference>
<name>E1V369_HALED</name>
<dbReference type="KEGG" id="hel:HELO_2664"/>
<dbReference type="GeneID" id="91009998"/>
<dbReference type="RefSeq" id="WP_013332420.1">
    <property type="nucleotide sequence ID" value="NC_014532.2"/>
</dbReference>
<keyword evidence="5" id="KW-1185">Reference proteome</keyword>
<dbReference type="AlphaFoldDB" id="E1V369"/>
<feature type="coiled-coil region" evidence="1">
    <location>
        <begin position="6"/>
        <end position="40"/>
    </location>
</feature>
<gene>
    <name evidence="2" type="ordered locus">HELO_2664</name>
    <name evidence="3" type="ORF">SR933_07415</name>
</gene>
<evidence type="ECO:0000313" key="2">
    <source>
        <dbReference type="EMBL" id="CBV42548.1"/>
    </source>
</evidence>
<reference evidence="2" key="2">
    <citation type="submission" date="2010-05" db="EMBL/GenBank/DDBJ databases">
        <title>Revision and reannotation of the Halomonas elongata DSM 2581(T) genome.</title>
        <authorList>
            <person name="Pfeiffer F."/>
            <person name="Bagyan I."/>
            <person name="Alfaro-Espinoza G."/>
            <person name="Zamora-Lagos M.A."/>
            <person name="Habermann B."/>
            <person name="Oesterhelt D."/>
            <person name="Kunte H.J."/>
        </authorList>
    </citation>
    <scope>NUCLEOTIDE SEQUENCE</scope>
    <source>
        <strain evidence="2">Type strain: DSM 2581</strain>
    </source>
</reference>